<name>A0AAV9QJC7_9PEZI</name>
<evidence type="ECO:0000259" key="4">
    <source>
        <dbReference type="PROSITE" id="PS50115"/>
    </source>
</evidence>
<dbReference type="SUPFAM" id="SSF46934">
    <property type="entry name" value="UBA-like"/>
    <property type="match status" value="1"/>
</dbReference>
<evidence type="ECO:0000256" key="1">
    <source>
        <dbReference type="PROSITE-ProRule" id="PRU00288"/>
    </source>
</evidence>
<feature type="region of interest" description="Disordered" evidence="2">
    <location>
        <begin position="85"/>
        <end position="105"/>
    </location>
</feature>
<feature type="compositionally biased region" description="Low complexity" evidence="2">
    <location>
        <begin position="509"/>
        <end position="580"/>
    </location>
</feature>
<feature type="region of interest" description="Disordered" evidence="2">
    <location>
        <begin position="724"/>
        <end position="744"/>
    </location>
</feature>
<organism evidence="5 6">
    <name type="scientific">Vermiconidia calcicola</name>
    <dbReference type="NCBI Taxonomy" id="1690605"/>
    <lineage>
        <taxon>Eukaryota</taxon>
        <taxon>Fungi</taxon>
        <taxon>Dikarya</taxon>
        <taxon>Ascomycota</taxon>
        <taxon>Pezizomycotina</taxon>
        <taxon>Dothideomycetes</taxon>
        <taxon>Dothideomycetidae</taxon>
        <taxon>Mycosphaerellales</taxon>
        <taxon>Extremaceae</taxon>
        <taxon>Vermiconidia</taxon>
    </lineage>
</organism>
<evidence type="ECO:0000256" key="2">
    <source>
        <dbReference type="SAM" id="MobiDB-lite"/>
    </source>
</evidence>
<feature type="compositionally biased region" description="Polar residues" evidence="2">
    <location>
        <begin position="262"/>
        <end position="281"/>
    </location>
</feature>
<keyword evidence="1" id="KW-0862">Zinc</keyword>
<feature type="compositionally biased region" description="Low complexity" evidence="2">
    <location>
        <begin position="315"/>
        <end position="325"/>
    </location>
</feature>
<proteinExistence type="predicted"/>
<dbReference type="Pfam" id="PF01412">
    <property type="entry name" value="ArfGap"/>
    <property type="match status" value="1"/>
</dbReference>
<feature type="domain" description="UBA" evidence="3">
    <location>
        <begin position="218"/>
        <end position="260"/>
    </location>
</feature>
<evidence type="ECO:0000313" key="5">
    <source>
        <dbReference type="EMBL" id="KAK5542045.1"/>
    </source>
</evidence>
<dbReference type="InterPro" id="IPR038508">
    <property type="entry name" value="ArfGAP_dom_sf"/>
</dbReference>
<protein>
    <submittedName>
        <fullName evidence="5">Protein gts1</fullName>
    </submittedName>
</protein>
<dbReference type="GO" id="GO:0005096">
    <property type="term" value="F:GTPase activator activity"/>
    <property type="evidence" value="ECO:0007669"/>
    <property type="project" value="InterPro"/>
</dbReference>
<feature type="compositionally biased region" description="Polar residues" evidence="2">
    <location>
        <begin position="497"/>
        <end position="508"/>
    </location>
</feature>
<dbReference type="PROSITE" id="PS50030">
    <property type="entry name" value="UBA"/>
    <property type="match status" value="1"/>
</dbReference>
<feature type="compositionally biased region" description="Polar residues" evidence="2">
    <location>
        <begin position="326"/>
        <end position="338"/>
    </location>
</feature>
<dbReference type="PANTHER" id="PTHR45705:SF7">
    <property type="entry name" value="ACTIVATING PROTEIN FOR ARF, PUTATIVE (AFU_ORTHOLOGUE AFUA_4G09120)-RELATED"/>
    <property type="match status" value="1"/>
</dbReference>
<accession>A0AAV9QJC7</accession>
<dbReference type="Gene3D" id="1.10.8.10">
    <property type="entry name" value="DNA helicase RuvA subunit, C-terminal domain"/>
    <property type="match status" value="1"/>
</dbReference>
<feature type="region of interest" description="Disordered" evidence="2">
    <location>
        <begin position="314"/>
        <end position="338"/>
    </location>
</feature>
<feature type="region of interest" description="Disordered" evidence="2">
    <location>
        <begin position="258"/>
        <end position="301"/>
    </location>
</feature>
<dbReference type="InterPro" id="IPR001164">
    <property type="entry name" value="ArfGAP_dom"/>
</dbReference>
<dbReference type="EMBL" id="JAXLQG010000003">
    <property type="protein sequence ID" value="KAK5542045.1"/>
    <property type="molecule type" value="Genomic_DNA"/>
</dbReference>
<feature type="region of interest" description="Disordered" evidence="2">
    <location>
        <begin position="120"/>
        <end position="205"/>
    </location>
</feature>
<dbReference type="AlphaFoldDB" id="A0AAV9QJC7"/>
<dbReference type="Proteomes" id="UP001345827">
    <property type="component" value="Unassembled WGS sequence"/>
</dbReference>
<feature type="compositionally biased region" description="Polar residues" evidence="2">
    <location>
        <begin position="139"/>
        <end position="151"/>
    </location>
</feature>
<dbReference type="SUPFAM" id="SSF57863">
    <property type="entry name" value="ArfGap/RecO-like zinc finger"/>
    <property type="match status" value="1"/>
</dbReference>
<dbReference type="InterPro" id="IPR015940">
    <property type="entry name" value="UBA"/>
</dbReference>
<sequence>MASMSKRTQARNEKELHDLLRTPGNSQCADCGAKNPAWASWNLGVFLCMRCASLHRKLGTHISKVKSLSMDTWTAEQVESMKHSGNNAVNKVYNPRNRKPDMPLDADEVDSAMERFIRKKYQEKSLADGRPEPPRRDTNPPTTYSRPQQEDSPPPPLPPKKGKLFGFSLRTSASALPLSRSDKKKAAKERSMDSQFHVPAEDHNSMSRMADSRFDMTDADLQKKLNMLLDMGFSDVERNTNLLRRLSGNVERTIATLVQLGPSESNKSSTTRRQQDNTPSTEFPPVTAAPKSSEPSYNPFIKTSNQATIGLSMGQPQAAPAQQYASNNPFGQPSRTQNDAGLEQSFQSMQISQPLFPHSTGGYPAQHAPFQDPRLQYSMTPPVPSTNFQQSYMASPAAMPTNTNPFFQSAPIPSQSTGNNPFLPQTQPAAVPSSPSTNPFLGFQQGQPTQSPLRQSSLPATMNPFGIPPPQFPRQASQQQALNGSASQTPDFFGAGQANSFGNQNNPFQTQQMQQQSQQQMPQSPASQTPTGYANFQYAQPQSQQQPQQPQVPHYQQQQPTYQQQQQFGQQQSQPLMPQQTGRHDKNSIMALFNYPQLAPQQLAPIPEPADLQQNQQQVVSPAPSMDMFGQPTSPTPTKRSATMPVLSSNMSNMHSAGGAGQSRNPFLTNVNAASTNANANATFGVGVGVNSLPHTNAMQMQLQSPQQQGVAARHASRDSMLLSGLESGRHSPDAFANLSARYQ</sequence>
<keyword evidence="1" id="KW-0479">Metal-binding</keyword>
<feature type="region of interest" description="Disordered" evidence="2">
    <location>
        <begin position="396"/>
        <end position="582"/>
    </location>
</feature>
<evidence type="ECO:0000313" key="6">
    <source>
        <dbReference type="Proteomes" id="UP001345827"/>
    </source>
</evidence>
<keyword evidence="1" id="KW-0863">Zinc-finger</keyword>
<dbReference type="CDD" id="cd08204">
    <property type="entry name" value="ArfGap"/>
    <property type="match status" value="1"/>
</dbReference>
<feature type="compositionally biased region" description="Basic and acidic residues" evidence="2">
    <location>
        <begin position="120"/>
        <end position="138"/>
    </location>
</feature>
<comment type="caution">
    <text evidence="5">The sequence shown here is derived from an EMBL/GenBank/DDBJ whole genome shotgun (WGS) entry which is preliminary data.</text>
</comment>
<dbReference type="Gene3D" id="1.10.220.150">
    <property type="entry name" value="Arf GTPase activating protein"/>
    <property type="match status" value="1"/>
</dbReference>
<gene>
    <name evidence="5" type="primary">GTS1</name>
    <name evidence="5" type="ORF">LTR25_001930</name>
</gene>
<feature type="compositionally biased region" description="Polar residues" evidence="2">
    <location>
        <begin position="474"/>
        <end position="490"/>
    </location>
</feature>
<feature type="compositionally biased region" description="Polar residues" evidence="2">
    <location>
        <begin position="400"/>
        <end position="460"/>
    </location>
</feature>
<dbReference type="PANTHER" id="PTHR45705">
    <property type="entry name" value="FI20236P1"/>
    <property type="match status" value="1"/>
</dbReference>
<dbReference type="GO" id="GO:0008270">
    <property type="term" value="F:zinc ion binding"/>
    <property type="evidence" value="ECO:0007669"/>
    <property type="project" value="UniProtKB-KW"/>
</dbReference>
<dbReference type="PRINTS" id="PR00405">
    <property type="entry name" value="REVINTRACTNG"/>
</dbReference>
<dbReference type="SMART" id="SM00105">
    <property type="entry name" value="ArfGap"/>
    <property type="match status" value="1"/>
</dbReference>
<keyword evidence="6" id="KW-1185">Reference proteome</keyword>
<evidence type="ECO:0000259" key="3">
    <source>
        <dbReference type="PROSITE" id="PS50030"/>
    </source>
</evidence>
<dbReference type="FunFam" id="1.10.220.150:FF:000026">
    <property type="entry name" value="GTPase activating protein for Arf, putative"/>
    <property type="match status" value="1"/>
</dbReference>
<dbReference type="PROSITE" id="PS50115">
    <property type="entry name" value="ARFGAP"/>
    <property type="match status" value="1"/>
</dbReference>
<dbReference type="InterPro" id="IPR009060">
    <property type="entry name" value="UBA-like_sf"/>
</dbReference>
<dbReference type="GO" id="GO:0005737">
    <property type="term" value="C:cytoplasm"/>
    <property type="evidence" value="ECO:0007669"/>
    <property type="project" value="TreeGrafter"/>
</dbReference>
<dbReference type="InterPro" id="IPR037278">
    <property type="entry name" value="ARFGAP/RecO"/>
</dbReference>
<feature type="domain" description="Arf-GAP" evidence="4">
    <location>
        <begin position="13"/>
        <end position="134"/>
    </location>
</feature>
<reference evidence="5 6" key="1">
    <citation type="submission" date="2023-06" db="EMBL/GenBank/DDBJ databases">
        <title>Black Yeasts Isolated from many extreme environments.</title>
        <authorList>
            <person name="Coleine C."/>
            <person name="Stajich J.E."/>
            <person name="Selbmann L."/>
        </authorList>
    </citation>
    <scope>NUCLEOTIDE SEQUENCE [LARGE SCALE GENOMIC DNA]</scope>
    <source>
        <strain evidence="5 6">CCFEE 5887</strain>
    </source>
</reference>
<dbReference type="InterPro" id="IPR051718">
    <property type="entry name" value="ARF_GTPase-activating"/>
</dbReference>